<gene>
    <name evidence="2" type="ORF">LF543_00855</name>
</gene>
<dbReference type="KEGG" id="lfv:LF543_00855"/>
<protein>
    <submittedName>
        <fullName evidence="2">YfhO family protein</fullName>
    </submittedName>
</protein>
<organism evidence="2 3">
    <name type="scientific">Fructilactobacillus fructivorans</name>
    <dbReference type="NCBI Taxonomy" id="1614"/>
    <lineage>
        <taxon>Bacteria</taxon>
        <taxon>Bacillati</taxon>
        <taxon>Bacillota</taxon>
        <taxon>Bacilli</taxon>
        <taxon>Lactobacillales</taxon>
        <taxon>Lactobacillaceae</taxon>
        <taxon>Fructilactobacillus</taxon>
    </lineage>
</organism>
<feature type="transmembrane region" description="Helical" evidence="1">
    <location>
        <begin position="153"/>
        <end position="173"/>
    </location>
</feature>
<evidence type="ECO:0000313" key="2">
    <source>
        <dbReference type="EMBL" id="QFX92215.1"/>
    </source>
</evidence>
<proteinExistence type="predicted"/>
<feature type="transmembrane region" description="Helical" evidence="1">
    <location>
        <begin position="305"/>
        <end position="328"/>
    </location>
</feature>
<feature type="transmembrane region" description="Helical" evidence="1">
    <location>
        <begin position="12"/>
        <end position="32"/>
    </location>
</feature>
<accession>A0AAE6NZH0</accession>
<feature type="transmembrane region" description="Helical" evidence="1">
    <location>
        <begin position="105"/>
        <end position="123"/>
    </location>
</feature>
<keyword evidence="1" id="KW-1133">Transmembrane helix</keyword>
<evidence type="ECO:0000256" key="1">
    <source>
        <dbReference type="SAM" id="Phobius"/>
    </source>
</evidence>
<evidence type="ECO:0000313" key="3">
    <source>
        <dbReference type="Proteomes" id="UP000327194"/>
    </source>
</evidence>
<feature type="transmembrane region" description="Helical" evidence="1">
    <location>
        <begin position="522"/>
        <end position="540"/>
    </location>
</feature>
<feature type="transmembrane region" description="Helical" evidence="1">
    <location>
        <begin position="276"/>
        <end position="298"/>
    </location>
</feature>
<dbReference type="AlphaFoldDB" id="A0AAE6NZH0"/>
<name>A0AAE6NZH0_9LACO</name>
<keyword evidence="1" id="KW-0472">Membrane</keyword>
<feature type="transmembrane region" description="Helical" evidence="1">
    <location>
        <begin position="230"/>
        <end position="256"/>
    </location>
</feature>
<feature type="transmembrane region" description="Helical" evidence="1">
    <location>
        <begin position="373"/>
        <end position="392"/>
    </location>
</feature>
<feature type="transmembrane region" description="Helical" evidence="1">
    <location>
        <begin position="185"/>
        <end position="218"/>
    </location>
</feature>
<dbReference type="EMBL" id="CP045562">
    <property type="protein sequence ID" value="QFX92215.1"/>
    <property type="molecule type" value="Genomic_DNA"/>
</dbReference>
<reference evidence="2 3" key="1">
    <citation type="submission" date="2019-10" db="EMBL/GenBank/DDBJ databases">
        <title>Genome sequencing of Lactobacillus fructivorans.</title>
        <authorList>
            <person name="Kim K."/>
        </authorList>
    </citation>
    <scope>NUCLEOTIDE SEQUENCE [LARGE SCALE GENOMIC DNA]</scope>
    <source>
        <strain evidence="2 3">LF543</strain>
    </source>
</reference>
<feature type="transmembrane region" description="Helical" evidence="1">
    <location>
        <begin position="340"/>
        <end position="361"/>
    </location>
</feature>
<keyword evidence="1" id="KW-0812">Transmembrane</keyword>
<sequence length="555" mass="64424">MHKSITFMNKHKSFVIFIIFFVLSLLMIIPYWNFPYIVNDLPYHLAPLNEANYFIQKHQWFNIFSSISTKTMGEFGYPENLFYPSFTYYPVLIFRIIHLSAFRTYLLSLIVINFLAFCSMYIVTKKLTNSKKAALFSSIVYGFSQYKLNDMYVFQNVAESIAFILVPICFYGLYQIICFDYKKWWILSIGLSLLILTHVLSVVVLSVFMLLSLGMLFIKKSSWQVKLKRIFWLIVAGIVSLLLSVIFLGPLIQNYLSINGNLLMGKSILFTNAVNINNVIGASVGLIEVVIIIMALVYFKYLLTFYRYILVEIFISILLITNLFPWGLLQSIMYPIQFPVRFLAITNFLVALIGGKCLLILFSRVSYNNKSKYSLFFGGLVILELCIFTAQAEMNRRNLPKISVDEFNLRSSQISYYDYLPKNAEPIINKLDKHSIPLMNKASNIKQSGYSTSYNAIHYKINNGSRIKYINLPNEYYPGFHAYVNNKEVPIKSNKNNAINIPIQKGRNDIDIMYKSTITQIISFWISIISWIILISFISYKKFINFRIKHKKSNK</sequence>
<dbReference type="RefSeq" id="WP_010022428.1">
    <property type="nucleotide sequence ID" value="NZ_AZDS01000002.1"/>
</dbReference>
<dbReference type="Proteomes" id="UP000327194">
    <property type="component" value="Chromosome"/>
</dbReference>